<dbReference type="Proteomes" id="UP000003561">
    <property type="component" value="Unassembled WGS sequence"/>
</dbReference>
<keyword evidence="1" id="KW-0472">Membrane</keyword>
<accession>C0FW01</accession>
<gene>
    <name evidence="2" type="ORF">ROSEINA2194_02927</name>
</gene>
<evidence type="ECO:0000313" key="3">
    <source>
        <dbReference type="Proteomes" id="UP000003561"/>
    </source>
</evidence>
<reference evidence="2 3" key="2">
    <citation type="submission" date="2009-03" db="EMBL/GenBank/DDBJ databases">
        <title>Draft genome sequence of Roseburia inulinivorans (DSM 16841).</title>
        <authorList>
            <person name="Sudarsanam P."/>
            <person name="Ley R."/>
            <person name="Guruge J."/>
            <person name="Turnbaugh P.J."/>
            <person name="Mahowald M."/>
            <person name="Liep D."/>
            <person name="Gordon J."/>
        </authorList>
    </citation>
    <scope>NUCLEOTIDE SEQUENCE [LARGE SCALE GENOMIC DNA]</scope>
    <source>
        <strain evidence="2 3">DSM 16841</strain>
    </source>
</reference>
<comment type="caution">
    <text evidence="2">The sequence shown here is derived from an EMBL/GenBank/DDBJ whole genome shotgun (WGS) entry which is preliminary data.</text>
</comment>
<sequence length="55" mass="6467">MIYYHKIALFILLYYHKIALFQSFIWKQSVFSLCLILTVSVPAMAKAETIWANIN</sequence>
<name>C0FW01_9FIRM</name>
<organism evidence="2 3">
    <name type="scientific">Roseburia inulinivorans DSM 16841</name>
    <dbReference type="NCBI Taxonomy" id="622312"/>
    <lineage>
        <taxon>Bacteria</taxon>
        <taxon>Bacillati</taxon>
        <taxon>Bacillota</taxon>
        <taxon>Clostridia</taxon>
        <taxon>Lachnospirales</taxon>
        <taxon>Lachnospiraceae</taxon>
        <taxon>Roseburia</taxon>
    </lineage>
</organism>
<protein>
    <submittedName>
        <fullName evidence="2">Uncharacterized protein</fullName>
    </submittedName>
</protein>
<feature type="transmembrane region" description="Helical" evidence="1">
    <location>
        <begin position="7"/>
        <end position="26"/>
    </location>
</feature>
<dbReference type="EMBL" id="ACFY01000113">
    <property type="protein sequence ID" value="EEG93165.1"/>
    <property type="molecule type" value="Genomic_DNA"/>
</dbReference>
<dbReference type="AlphaFoldDB" id="C0FW01"/>
<evidence type="ECO:0000313" key="2">
    <source>
        <dbReference type="EMBL" id="EEG93165.1"/>
    </source>
</evidence>
<evidence type="ECO:0000256" key="1">
    <source>
        <dbReference type="SAM" id="Phobius"/>
    </source>
</evidence>
<reference evidence="2 3" key="1">
    <citation type="submission" date="2009-02" db="EMBL/GenBank/DDBJ databases">
        <authorList>
            <person name="Fulton L."/>
            <person name="Clifton S."/>
            <person name="Fulton B."/>
            <person name="Xu J."/>
            <person name="Minx P."/>
            <person name="Pepin K.H."/>
            <person name="Johnson M."/>
            <person name="Bhonagiri V."/>
            <person name="Nash W.E."/>
            <person name="Mardis E.R."/>
            <person name="Wilson R.K."/>
        </authorList>
    </citation>
    <scope>NUCLEOTIDE SEQUENCE [LARGE SCALE GENOMIC DNA]</scope>
    <source>
        <strain evidence="2 3">DSM 16841</strain>
    </source>
</reference>
<proteinExistence type="predicted"/>
<keyword evidence="1" id="KW-1133">Transmembrane helix</keyword>
<keyword evidence="1" id="KW-0812">Transmembrane</keyword>